<dbReference type="RefSeq" id="WP_090885637.1">
    <property type="nucleotide sequence ID" value="NZ_FOGG01000018.1"/>
</dbReference>
<dbReference type="Pfam" id="PF04545">
    <property type="entry name" value="Sigma70_r4"/>
    <property type="match status" value="1"/>
</dbReference>
<dbReference type="Proteomes" id="UP000199572">
    <property type="component" value="Unassembled WGS sequence"/>
</dbReference>
<protein>
    <submittedName>
        <fullName evidence="8">RNA polymerase sigma-70 factor, ECF subfamily</fullName>
    </submittedName>
</protein>
<dbReference type="EMBL" id="FOGG01000018">
    <property type="protein sequence ID" value="SER84643.1"/>
    <property type="molecule type" value="Genomic_DNA"/>
</dbReference>
<reference evidence="8 9" key="1">
    <citation type="submission" date="2016-10" db="EMBL/GenBank/DDBJ databases">
        <authorList>
            <person name="de Groot N.N."/>
        </authorList>
    </citation>
    <scope>NUCLEOTIDE SEQUENCE [LARGE SCALE GENOMIC DNA]</scope>
    <source>
        <strain evidence="8 9">DSM 18610</strain>
    </source>
</reference>
<comment type="similarity">
    <text evidence="1">Belongs to the sigma-70 factor family. ECF subfamily.</text>
</comment>
<keyword evidence="9" id="KW-1185">Reference proteome</keyword>
<dbReference type="InterPro" id="IPR039425">
    <property type="entry name" value="RNA_pol_sigma-70-like"/>
</dbReference>
<feature type="domain" description="RNA polymerase sigma-70 region 2" evidence="6">
    <location>
        <begin position="38"/>
        <end position="104"/>
    </location>
</feature>
<dbReference type="InterPro" id="IPR007627">
    <property type="entry name" value="RNA_pol_sigma70_r2"/>
</dbReference>
<dbReference type="Gene3D" id="1.10.10.10">
    <property type="entry name" value="Winged helix-like DNA-binding domain superfamily/Winged helix DNA-binding domain"/>
    <property type="match status" value="1"/>
</dbReference>
<dbReference type="PANTHER" id="PTHR43133">
    <property type="entry name" value="RNA POLYMERASE ECF-TYPE SIGMA FACTO"/>
    <property type="match status" value="1"/>
</dbReference>
<dbReference type="NCBIfam" id="TIGR02937">
    <property type="entry name" value="sigma70-ECF"/>
    <property type="match status" value="1"/>
</dbReference>
<dbReference type="Pfam" id="PF04542">
    <property type="entry name" value="Sigma70_r2"/>
    <property type="match status" value="1"/>
</dbReference>
<dbReference type="InterPro" id="IPR036388">
    <property type="entry name" value="WH-like_DNA-bd_sf"/>
</dbReference>
<evidence type="ECO:0000256" key="5">
    <source>
        <dbReference type="ARBA" id="ARBA00023163"/>
    </source>
</evidence>
<dbReference type="InterPro" id="IPR007630">
    <property type="entry name" value="RNA_pol_sigma70_r4"/>
</dbReference>
<dbReference type="InterPro" id="IPR014284">
    <property type="entry name" value="RNA_pol_sigma-70_dom"/>
</dbReference>
<proteinExistence type="inferred from homology"/>
<feature type="domain" description="RNA polymerase sigma-70 region 4" evidence="7">
    <location>
        <begin position="144"/>
        <end position="189"/>
    </location>
</feature>
<keyword evidence="4" id="KW-0238">DNA-binding</keyword>
<dbReference type="AlphaFoldDB" id="A0A1H9SJV0"/>
<dbReference type="PANTHER" id="PTHR43133:SF62">
    <property type="entry name" value="RNA POLYMERASE SIGMA FACTOR SIGZ"/>
    <property type="match status" value="1"/>
</dbReference>
<sequence length="191" mass="22290">MLSSSYSRNNLAAEVFLSRSRKPENFIPLSDEEMLDILYRNHAAELLFVILKIIPQIETAEDVLHDTFMKINAGIHLYKSERSQLLTWSKAIARNTAVDYLRLKSSRNNRLNQSIEFSQAELGSNHACYFNPDRIGLKQLCRLLTSEQRMILELFYYKGYTHEEVAETLNIPLGTIKTRIRTSILRLRKYF</sequence>
<dbReference type="GO" id="GO:0006352">
    <property type="term" value="P:DNA-templated transcription initiation"/>
    <property type="evidence" value="ECO:0007669"/>
    <property type="project" value="InterPro"/>
</dbReference>
<evidence type="ECO:0000313" key="9">
    <source>
        <dbReference type="Proteomes" id="UP000199572"/>
    </source>
</evidence>
<dbReference type="OrthoDB" id="9790423at2"/>
<dbReference type="Gene3D" id="1.10.1740.10">
    <property type="match status" value="1"/>
</dbReference>
<organism evidence="8 9">
    <name type="scientific">Pedobacter rhizosphaerae</name>
    <dbReference type="NCBI Taxonomy" id="390241"/>
    <lineage>
        <taxon>Bacteria</taxon>
        <taxon>Pseudomonadati</taxon>
        <taxon>Bacteroidota</taxon>
        <taxon>Sphingobacteriia</taxon>
        <taxon>Sphingobacteriales</taxon>
        <taxon>Sphingobacteriaceae</taxon>
        <taxon>Pedobacter</taxon>
    </lineage>
</organism>
<gene>
    <name evidence="8" type="ORF">SAMN04488023_11833</name>
</gene>
<evidence type="ECO:0000256" key="3">
    <source>
        <dbReference type="ARBA" id="ARBA00023082"/>
    </source>
</evidence>
<dbReference type="InterPro" id="IPR013325">
    <property type="entry name" value="RNA_pol_sigma_r2"/>
</dbReference>
<evidence type="ECO:0000256" key="4">
    <source>
        <dbReference type="ARBA" id="ARBA00023125"/>
    </source>
</evidence>
<dbReference type="InterPro" id="IPR013324">
    <property type="entry name" value="RNA_pol_sigma_r3/r4-like"/>
</dbReference>
<dbReference type="SUPFAM" id="SSF88659">
    <property type="entry name" value="Sigma3 and sigma4 domains of RNA polymerase sigma factors"/>
    <property type="match status" value="1"/>
</dbReference>
<evidence type="ECO:0000259" key="6">
    <source>
        <dbReference type="Pfam" id="PF04542"/>
    </source>
</evidence>
<dbReference type="CDD" id="cd06171">
    <property type="entry name" value="Sigma70_r4"/>
    <property type="match status" value="1"/>
</dbReference>
<name>A0A1H9SJV0_9SPHI</name>
<keyword evidence="2" id="KW-0805">Transcription regulation</keyword>
<dbReference type="STRING" id="390241.SAMN04488023_11833"/>
<evidence type="ECO:0000313" key="8">
    <source>
        <dbReference type="EMBL" id="SER84643.1"/>
    </source>
</evidence>
<accession>A0A1H9SJV0</accession>
<evidence type="ECO:0000256" key="2">
    <source>
        <dbReference type="ARBA" id="ARBA00023015"/>
    </source>
</evidence>
<dbReference type="GO" id="GO:0016987">
    <property type="term" value="F:sigma factor activity"/>
    <property type="evidence" value="ECO:0007669"/>
    <property type="project" value="UniProtKB-KW"/>
</dbReference>
<evidence type="ECO:0000256" key="1">
    <source>
        <dbReference type="ARBA" id="ARBA00010641"/>
    </source>
</evidence>
<dbReference type="SUPFAM" id="SSF88946">
    <property type="entry name" value="Sigma2 domain of RNA polymerase sigma factors"/>
    <property type="match status" value="1"/>
</dbReference>
<keyword evidence="3" id="KW-0731">Sigma factor</keyword>
<dbReference type="GO" id="GO:0003677">
    <property type="term" value="F:DNA binding"/>
    <property type="evidence" value="ECO:0007669"/>
    <property type="project" value="UniProtKB-KW"/>
</dbReference>
<evidence type="ECO:0000259" key="7">
    <source>
        <dbReference type="Pfam" id="PF04545"/>
    </source>
</evidence>
<keyword evidence="5" id="KW-0804">Transcription</keyword>